<keyword evidence="5" id="KW-0812">Transmembrane</keyword>
<dbReference type="InterPro" id="IPR013162">
    <property type="entry name" value="CD80_C2-set"/>
</dbReference>
<name>A0A9J6D218_RHIMP</name>
<feature type="domain" description="Ig-like" evidence="6">
    <location>
        <begin position="461"/>
        <end position="559"/>
    </location>
</feature>
<dbReference type="PANTHER" id="PTHR23278:SF19">
    <property type="entry name" value="OBSCURIN"/>
    <property type="match status" value="1"/>
</dbReference>
<dbReference type="CDD" id="cd00063">
    <property type="entry name" value="FN3"/>
    <property type="match status" value="1"/>
</dbReference>
<dbReference type="InterPro" id="IPR007110">
    <property type="entry name" value="Ig-like_dom"/>
</dbReference>
<dbReference type="PROSITE" id="PS50853">
    <property type="entry name" value="FN3"/>
    <property type="match status" value="1"/>
</dbReference>
<feature type="region of interest" description="Disordered" evidence="4">
    <location>
        <begin position="1127"/>
        <end position="1158"/>
    </location>
</feature>
<dbReference type="SMART" id="SM00408">
    <property type="entry name" value="IGc2"/>
    <property type="match status" value="4"/>
</dbReference>
<keyword evidence="3" id="KW-1015">Disulfide bond</keyword>
<dbReference type="AlphaFoldDB" id="A0A9J6D218"/>
<evidence type="ECO:0000256" key="4">
    <source>
        <dbReference type="SAM" id="MobiDB-lite"/>
    </source>
</evidence>
<feature type="compositionally biased region" description="Low complexity" evidence="4">
    <location>
        <begin position="292"/>
        <end position="301"/>
    </location>
</feature>
<reference evidence="8" key="1">
    <citation type="journal article" date="2020" name="Cell">
        <title>Large-Scale Comparative Analyses of Tick Genomes Elucidate Their Genetic Diversity and Vector Capacities.</title>
        <authorList>
            <consortium name="Tick Genome and Microbiome Consortium (TIGMIC)"/>
            <person name="Jia N."/>
            <person name="Wang J."/>
            <person name="Shi W."/>
            <person name="Du L."/>
            <person name="Sun Y."/>
            <person name="Zhan W."/>
            <person name="Jiang J.F."/>
            <person name="Wang Q."/>
            <person name="Zhang B."/>
            <person name="Ji P."/>
            <person name="Bell-Sakyi L."/>
            <person name="Cui X.M."/>
            <person name="Yuan T.T."/>
            <person name="Jiang B.G."/>
            <person name="Yang W.F."/>
            <person name="Lam T.T."/>
            <person name="Chang Q.C."/>
            <person name="Ding S.J."/>
            <person name="Wang X.J."/>
            <person name="Zhu J.G."/>
            <person name="Ruan X.D."/>
            <person name="Zhao L."/>
            <person name="Wei J.T."/>
            <person name="Ye R.Z."/>
            <person name="Que T.C."/>
            <person name="Du C.H."/>
            <person name="Zhou Y.H."/>
            <person name="Cheng J.X."/>
            <person name="Dai P.F."/>
            <person name="Guo W.B."/>
            <person name="Han X.H."/>
            <person name="Huang E.J."/>
            <person name="Li L.F."/>
            <person name="Wei W."/>
            <person name="Gao Y.C."/>
            <person name="Liu J.Z."/>
            <person name="Shao H.Z."/>
            <person name="Wang X."/>
            <person name="Wang C.C."/>
            <person name="Yang T.C."/>
            <person name="Huo Q.B."/>
            <person name="Li W."/>
            <person name="Chen H.Y."/>
            <person name="Chen S.E."/>
            <person name="Zhou L.G."/>
            <person name="Ni X.B."/>
            <person name="Tian J.H."/>
            <person name="Sheng Y."/>
            <person name="Liu T."/>
            <person name="Pan Y.S."/>
            <person name="Xia L.Y."/>
            <person name="Li J."/>
            <person name="Zhao F."/>
            <person name="Cao W.C."/>
        </authorList>
    </citation>
    <scope>NUCLEOTIDE SEQUENCE</scope>
    <source>
        <strain evidence="8">Rmic-2018</strain>
    </source>
</reference>
<dbReference type="PANTHER" id="PTHR23278">
    <property type="entry name" value="SIDESTEP PROTEIN"/>
    <property type="match status" value="1"/>
</dbReference>
<accession>A0A9J6D218</accession>
<feature type="transmembrane region" description="Helical" evidence="5">
    <location>
        <begin position="968"/>
        <end position="990"/>
    </location>
</feature>
<dbReference type="Proteomes" id="UP000821866">
    <property type="component" value="Unassembled WGS sequence"/>
</dbReference>
<dbReference type="GO" id="GO:0016020">
    <property type="term" value="C:membrane"/>
    <property type="evidence" value="ECO:0007669"/>
    <property type="project" value="UniProtKB-SubCell"/>
</dbReference>
<dbReference type="VEuPathDB" id="VectorBase:LOC119162276"/>
<dbReference type="SUPFAM" id="SSF49265">
    <property type="entry name" value="Fibronectin type III"/>
    <property type="match status" value="1"/>
</dbReference>
<dbReference type="InterPro" id="IPR003961">
    <property type="entry name" value="FN3_dom"/>
</dbReference>
<keyword evidence="9" id="KW-1185">Reference proteome</keyword>
<reference evidence="8" key="2">
    <citation type="submission" date="2021-09" db="EMBL/GenBank/DDBJ databases">
        <authorList>
            <person name="Jia N."/>
            <person name="Wang J."/>
            <person name="Shi W."/>
            <person name="Du L."/>
            <person name="Sun Y."/>
            <person name="Zhan W."/>
            <person name="Jiang J."/>
            <person name="Wang Q."/>
            <person name="Zhang B."/>
            <person name="Ji P."/>
            <person name="Sakyi L.B."/>
            <person name="Cui X."/>
            <person name="Yuan T."/>
            <person name="Jiang B."/>
            <person name="Yang W."/>
            <person name="Lam T.T.-Y."/>
            <person name="Chang Q."/>
            <person name="Ding S."/>
            <person name="Wang X."/>
            <person name="Zhu J."/>
            <person name="Ruan X."/>
            <person name="Zhao L."/>
            <person name="Wei J."/>
            <person name="Que T."/>
            <person name="Du C."/>
            <person name="Cheng J."/>
            <person name="Dai P."/>
            <person name="Han X."/>
            <person name="Huang E."/>
            <person name="Gao Y."/>
            <person name="Liu J."/>
            <person name="Shao H."/>
            <person name="Ye R."/>
            <person name="Li L."/>
            <person name="Wei W."/>
            <person name="Wang X."/>
            <person name="Wang C."/>
            <person name="Huo Q."/>
            <person name="Li W."/>
            <person name="Guo W."/>
            <person name="Chen H."/>
            <person name="Chen S."/>
            <person name="Zhou L."/>
            <person name="Zhou L."/>
            <person name="Ni X."/>
            <person name="Tian J."/>
            <person name="Zhou Y."/>
            <person name="Sheng Y."/>
            <person name="Liu T."/>
            <person name="Pan Y."/>
            <person name="Xia L."/>
            <person name="Li J."/>
            <person name="Zhao F."/>
            <person name="Cao W."/>
        </authorList>
    </citation>
    <scope>NUCLEOTIDE SEQUENCE</scope>
    <source>
        <strain evidence="8">Rmic-2018</strain>
        <tissue evidence="8">Larvae</tissue>
    </source>
</reference>
<dbReference type="InterPro" id="IPR003599">
    <property type="entry name" value="Ig_sub"/>
</dbReference>
<dbReference type="InterPro" id="IPR036179">
    <property type="entry name" value="Ig-like_dom_sf"/>
</dbReference>
<protein>
    <submittedName>
        <fullName evidence="8">Uncharacterized protein</fullName>
    </submittedName>
</protein>
<sequence length="1158" mass="127687">MPEDSTISLRAVNRQALSMYFEGVAPNDIKDIRVNTRKNILAVDTMTASAIDKLRRVSDLGGIKVRPVIPMDGACTAGVIYDIDLAIANSDLPTLIKPANEGVLIANVLRLGNTRCVKIMFKGDSIPSHVKVGHFRHPVRPFVPKPLQCHNCMKIGHIKSVCTNTTVCPRCAEPHTADACRATSLKCRNCDGPHDAASKECPRIKKEIAIIKQMVRDNSTHREAAERVRRRRSRRRRRVGQSVAHNPFPPSTSEVVSTKRKEVEKLTAADEWPTLPRTQPAKEPPARPRRPTPSTESTSVEDVSRVDRQIIPMLRSLVAVMADILRSLGTPTARSGLQESCSSFCAAIPQLYAAVGGKVSLPCNTSIPAGVDGVSLILWYHGDYGIPIYSLDARDQPLGKARHFPGQDLVTRAYLDVSSKPPALNIDPVLESDAGEYRCRVDYSRQRTQHRNVNLTFIVPPKDAIIRDESGKPLHGVIGPYDEGAHLVLICDADGGRPAPAVAWWRGSELVDDKYALSPLDVVRNELVVKKLQRSDLLTTYTCQASNTNLTLPRSSSVTINMNLRPLDVRITTLKRPLSAHRKVELSCQSTGGRPAPQLTWWLGKKKLSFARDNVSVGDNVTTSTVSFAPNTDDHGKYLACRADNPLLSSAGLEDGWTLNIQSSPIKLKKIDKILKPFYSLVSHNHVITFSCNIQANPAVSEVGWKFEGKPLYSNVKQGIIISNQSLVLQKVRRESRGHYQCVAANVEGEGESDRVLLRVHYAPVCKKRQNLVYGVARDEEAEISCEVEADPSELSFKWSLNNSVEVFDVKTFTVNGTTSVASYRPRWKHSYGLLYCWATNTIGMQREPCAFHIIPAGPPEAVRNCRVSNQTSVSLAVECDPGDHGGLRQTFHLEVYNSALELLQRNLSSSEGASFVVRDLPPGTAFILVLYGSNSKGRSNSVSISTNTLPSPERRTANTDITSVSPVLGVLIGIVGALVLVAIVIVVVMRLRGDDSEKRATEESPEKNQNHQRKAVNNLALTDIDTKDPSVIQKTSDSQAEYPRVAVRRIPTFPAHRTYDSFSPSDYNYENIQSLRRPSPVKMDNEVRYAELSLPRSKYPVRIREPPTDYAQIDFQRAGVLFSAVPPQSEEEDPCAAVGSDTPLMNSLQPSVRVGEG</sequence>
<feature type="domain" description="Ig-like" evidence="6">
    <location>
        <begin position="566"/>
        <end position="660"/>
    </location>
</feature>
<feature type="region of interest" description="Disordered" evidence="4">
    <location>
        <begin position="997"/>
        <end position="1019"/>
    </location>
</feature>
<feature type="domain" description="Ig-like" evidence="6">
    <location>
        <begin position="331"/>
        <end position="456"/>
    </location>
</feature>
<evidence type="ECO:0000259" key="7">
    <source>
        <dbReference type="PROSITE" id="PS50853"/>
    </source>
</evidence>
<dbReference type="Gene3D" id="2.60.40.10">
    <property type="entry name" value="Immunoglobulins"/>
    <property type="match status" value="6"/>
</dbReference>
<feature type="region of interest" description="Disordered" evidence="4">
    <location>
        <begin position="214"/>
        <end position="304"/>
    </location>
</feature>
<evidence type="ECO:0000256" key="5">
    <source>
        <dbReference type="SAM" id="Phobius"/>
    </source>
</evidence>
<dbReference type="EMBL" id="JABSTU010002159">
    <property type="protein sequence ID" value="KAH7984862.1"/>
    <property type="molecule type" value="Genomic_DNA"/>
</dbReference>
<dbReference type="SUPFAM" id="SSF48726">
    <property type="entry name" value="Immunoglobulin"/>
    <property type="match status" value="5"/>
</dbReference>
<organism evidence="8 9">
    <name type="scientific">Rhipicephalus microplus</name>
    <name type="common">Cattle tick</name>
    <name type="synonym">Boophilus microplus</name>
    <dbReference type="NCBI Taxonomy" id="6941"/>
    <lineage>
        <taxon>Eukaryota</taxon>
        <taxon>Metazoa</taxon>
        <taxon>Ecdysozoa</taxon>
        <taxon>Arthropoda</taxon>
        <taxon>Chelicerata</taxon>
        <taxon>Arachnida</taxon>
        <taxon>Acari</taxon>
        <taxon>Parasitiformes</taxon>
        <taxon>Ixodida</taxon>
        <taxon>Ixodoidea</taxon>
        <taxon>Ixodidae</taxon>
        <taxon>Rhipicephalinae</taxon>
        <taxon>Rhipicephalus</taxon>
        <taxon>Boophilus</taxon>
    </lineage>
</organism>
<dbReference type="PROSITE" id="PS50835">
    <property type="entry name" value="IG_LIKE"/>
    <property type="match status" value="4"/>
</dbReference>
<keyword evidence="2 5" id="KW-0472">Membrane</keyword>
<evidence type="ECO:0000313" key="9">
    <source>
        <dbReference type="Proteomes" id="UP000821866"/>
    </source>
</evidence>
<comment type="caution">
    <text evidence="8">The sequence shown here is derived from an EMBL/GenBank/DDBJ whole genome shotgun (WGS) entry which is preliminary data.</text>
</comment>
<proteinExistence type="predicted"/>
<dbReference type="SMART" id="SM00409">
    <property type="entry name" value="IG"/>
    <property type="match status" value="3"/>
</dbReference>
<comment type="subcellular location">
    <subcellularLocation>
        <location evidence="1">Membrane</location>
        <topology evidence="1">Single-pass membrane protein</topology>
    </subcellularLocation>
</comment>
<evidence type="ECO:0000256" key="3">
    <source>
        <dbReference type="ARBA" id="ARBA00023157"/>
    </source>
</evidence>
<feature type="region of interest" description="Disordered" evidence="4">
    <location>
        <begin position="937"/>
        <end position="958"/>
    </location>
</feature>
<feature type="compositionally biased region" description="Polar residues" evidence="4">
    <location>
        <begin position="937"/>
        <end position="951"/>
    </location>
</feature>
<dbReference type="InterPro" id="IPR013783">
    <property type="entry name" value="Ig-like_fold"/>
</dbReference>
<dbReference type="VEuPathDB" id="VectorBase:LOC119183490"/>
<feature type="compositionally biased region" description="Basic and acidic residues" evidence="4">
    <location>
        <begin position="214"/>
        <end position="227"/>
    </location>
</feature>
<dbReference type="CDD" id="cd00096">
    <property type="entry name" value="Ig"/>
    <property type="match status" value="1"/>
</dbReference>
<evidence type="ECO:0000256" key="2">
    <source>
        <dbReference type="ARBA" id="ARBA00023136"/>
    </source>
</evidence>
<feature type="compositionally biased region" description="Basic and acidic residues" evidence="4">
    <location>
        <begin position="997"/>
        <end position="1010"/>
    </location>
</feature>
<dbReference type="InterPro" id="IPR003598">
    <property type="entry name" value="Ig_sub2"/>
</dbReference>
<evidence type="ECO:0000259" key="6">
    <source>
        <dbReference type="PROSITE" id="PS50835"/>
    </source>
</evidence>
<feature type="domain" description="Fibronectin type-III" evidence="7">
    <location>
        <begin position="859"/>
        <end position="953"/>
    </location>
</feature>
<dbReference type="Pfam" id="PF08205">
    <property type="entry name" value="C2-set_2"/>
    <property type="match status" value="1"/>
</dbReference>
<evidence type="ECO:0000313" key="8">
    <source>
        <dbReference type="EMBL" id="KAH7984862.1"/>
    </source>
</evidence>
<dbReference type="Pfam" id="PF13927">
    <property type="entry name" value="Ig_3"/>
    <property type="match status" value="1"/>
</dbReference>
<evidence type="ECO:0000256" key="1">
    <source>
        <dbReference type="ARBA" id="ARBA00004167"/>
    </source>
</evidence>
<feature type="domain" description="Ig-like" evidence="6">
    <location>
        <begin position="665"/>
        <end position="759"/>
    </location>
</feature>
<gene>
    <name evidence="8" type="ORF">HPB51_026907</name>
</gene>
<dbReference type="InterPro" id="IPR036116">
    <property type="entry name" value="FN3_sf"/>
</dbReference>
<keyword evidence="5" id="KW-1133">Transmembrane helix</keyword>
<feature type="compositionally biased region" description="Basic residues" evidence="4">
    <location>
        <begin position="228"/>
        <end position="239"/>
    </location>
</feature>
<feature type="compositionally biased region" description="Basic and acidic residues" evidence="4">
    <location>
        <begin position="257"/>
        <end position="268"/>
    </location>
</feature>